<dbReference type="PROSITE" id="PS51257">
    <property type="entry name" value="PROKAR_LIPOPROTEIN"/>
    <property type="match status" value="1"/>
</dbReference>
<dbReference type="Proteomes" id="UP001501081">
    <property type="component" value="Unassembled WGS sequence"/>
</dbReference>
<dbReference type="RefSeq" id="WP_344767824.1">
    <property type="nucleotide sequence ID" value="NZ_BAABAK010000015.1"/>
</dbReference>
<dbReference type="EMBL" id="BAABAK010000015">
    <property type="protein sequence ID" value="GAA3972972.1"/>
    <property type="molecule type" value="Genomic_DNA"/>
</dbReference>
<name>A0ABP7PXD7_9SPHI</name>
<proteinExistence type="predicted"/>
<sequence length="127" mass="14132">MKRILILISAIITVIGCSKEKSNDQFGPEIRLSNSSQLNFKNVIVDTGTGQVNFGDLDSGKQTEYKKFTKAYGYAFVKLEIDGKTYIIQPIDFVGEKPLTDGRYAYQLSINGNPGQYSGLNLKLIKE</sequence>
<evidence type="ECO:0000313" key="2">
    <source>
        <dbReference type="Proteomes" id="UP001501081"/>
    </source>
</evidence>
<accession>A0ABP7PXD7</accession>
<gene>
    <name evidence="1" type="ORF">GCM10022246_26640</name>
</gene>
<organism evidence="1 2">
    <name type="scientific">Pedobacter ginsengiterrae</name>
    <dbReference type="NCBI Taxonomy" id="871696"/>
    <lineage>
        <taxon>Bacteria</taxon>
        <taxon>Pseudomonadati</taxon>
        <taxon>Bacteroidota</taxon>
        <taxon>Sphingobacteriia</taxon>
        <taxon>Sphingobacteriales</taxon>
        <taxon>Sphingobacteriaceae</taxon>
        <taxon>Pedobacter</taxon>
    </lineage>
</organism>
<protein>
    <recommendedName>
        <fullName evidence="3">DUF4377 domain-containing protein</fullName>
    </recommendedName>
</protein>
<keyword evidence="2" id="KW-1185">Reference proteome</keyword>
<evidence type="ECO:0000313" key="1">
    <source>
        <dbReference type="EMBL" id="GAA3972972.1"/>
    </source>
</evidence>
<reference evidence="2" key="1">
    <citation type="journal article" date="2019" name="Int. J. Syst. Evol. Microbiol.">
        <title>The Global Catalogue of Microorganisms (GCM) 10K type strain sequencing project: providing services to taxonomists for standard genome sequencing and annotation.</title>
        <authorList>
            <consortium name="The Broad Institute Genomics Platform"/>
            <consortium name="The Broad Institute Genome Sequencing Center for Infectious Disease"/>
            <person name="Wu L."/>
            <person name="Ma J."/>
        </authorList>
    </citation>
    <scope>NUCLEOTIDE SEQUENCE [LARGE SCALE GENOMIC DNA]</scope>
    <source>
        <strain evidence="2">JCM 17338</strain>
    </source>
</reference>
<comment type="caution">
    <text evidence="1">The sequence shown here is derived from an EMBL/GenBank/DDBJ whole genome shotgun (WGS) entry which is preliminary data.</text>
</comment>
<evidence type="ECO:0008006" key="3">
    <source>
        <dbReference type="Google" id="ProtNLM"/>
    </source>
</evidence>